<protein>
    <submittedName>
        <fullName evidence="1">Uncharacterized protein</fullName>
    </submittedName>
</protein>
<feature type="non-terminal residue" evidence="1">
    <location>
        <position position="1"/>
    </location>
</feature>
<feature type="non-terminal residue" evidence="1">
    <location>
        <position position="293"/>
    </location>
</feature>
<name>X1RQ04_9ZZZZ</name>
<dbReference type="EMBL" id="BARW01015028">
    <property type="protein sequence ID" value="GAI82822.1"/>
    <property type="molecule type" value="Genomic_DNA"/>
</dbReference>
<sequence length="293" mass="34671">IFAFGDINDIKESFRDKITSEINIIDVDSKWLHREDSFFRGMLYDLIALTLTKRCGLLSNGKRKRRFYLQSEEILYSNLPSYLKVYEAFEVRLDFRKDSFWFLLLPTVEVVDLRNWETFSFTDKKKARFKRQHIINSIVSRRYNQQANEYLDKWLNFIKNKLNPTNFSIGGFDIELENGFAYGGYRFNDQNHFFQGLLTEEEPKLSFHIAESNYQSIHPLKGLKRFNPYDYSFESNNSLSEIKLAIIAPKSGFKKIVAHLNSLSDSKQPVTEKNYLIEYPGFSDIYRKYLEVP</sequence>
<proteinExistence type="predicted"/>
<comment type="caution">
    <text evidence="1">The sequence shown here is derived from an EMBL/GenBank/DDBJ whole genome shotgun (WGS) entry which is preliminary data.</text>
</comment>
<organism evidence="1">
    <name type="scientific">marine sediment metagenome</name>
    <dbReference type="NCBI Taxonomy" id="412755"/>
    <lineage>
        <taxon>unclassified sequences</taxon>
        <taxon>metagenomes</taxon>
        <taxon>ecological metagenomes</taxon>
    </lineage>
</organism>
<gene>
    <name evidence="1" type="ORF">S12H4_26478</name>
</gene>
<accession>X1RQ04</accession>
<evidence type="ECO:0000313" key="1">
    <source>
        <dbReference type="EMBL" id="GAI82822.1"/>
    </source>
</evidence>
<dbReference type="AlphaFoldDB" id="X1RQ04"/>
<reference evidence="1" key="1">
    <citation type="journal article" date="2014" name="Front. Microbiol.">
        <title>High frequency of phylogenetically diverse reductive dehalogenase-homologous genes in deep subseafloor sedimentary metagenomes.</title>
        <authorList>
            <person name="Kawai M."/>
            <person name="Futagami T."/>
            <person name="Toyoda A."/>
            <person name="Takaki Y."/>
            <person name="Nishi S."/>
            <person name="Hori S."/>
            <person name="Arai W."/>
            <person name="Tsubouchi T."/>
            <person name="Morono Y."/>
            <person name="Uchiyama I."/>
            <person name="Ito T."/>
            <person name="Fujiyama A."/>
            <person name="Inagaki F."/>
            <person name="Takami H."/>
        </authorList>
    </citation>
    <scope>NUCLEOTIDE SEQUENCE</scope>
    <source>
        <strain evidence="1">Expedition CK06-06</strain>
    </source>
</reference>